<evidence type="ECO:0008006" key="4">
    <source>
        <dbReference type="Google" id="ProtNLM"/>
    </source>
</evidence>
<keyword evidence="3" id="KW-1185">Reference proteome</keyword>
<protein>
    <recommendedName>
        <fullName evidence="4">Peptidoglycan binding domain-containing protein</fullName>
    </recommendedName>
</protein>
<feature type="compositionally biased region" description="Low complexity" evidence="1">
    <location>
        <begin position="555"/>
        <end position="574"/>
    </location>
</feature>
<gene>
    <name evidence="2" type="ORF">ACFYZM_29890</name>
</gene>
<feature type="compositionally biased region" description="Gly residues" evidence="1">
    <location>
        <begin position="297"/>
        <end position="309"/>
    </location>
</feature>
<feature type="compositionally biased region" description="Low complexity" evidence="1">
    <location>
        <begin position="420"/>
        <end position="436"/>
    </location>
</feature>
<feature type="compositionally biased region" description="Polar residues" evidence="1">
    <location>
        <begin position="352"/>
        <end position="371"/>
    </location>
</feature>
<proteinExistence type="predicted"/>
<name>A0ABW6U6L5_9ACTN</name>
<feature type="compositionally biased region" description="Low complexity" evidence="1">
    <location>
        <begin position="494"/>
        <end position="514"/>
    </location>
</feature>
<feature type="compositionally biased region" description="Pro residues" evidence="1">
    <location>
        <begin position="542"/>
        <end position="554"/>
    </location>
</feature>
<accession>A0ABW6U6L5</accession>
<dbReference type="EMBL" id="JBIAUT010000015">
    <property type="protein sequence ID" value="MFF4220455.1"/>
    <property type="molecule type" value="Genomic_DNA"/>
</dbReference>
<sequence length="891" mass="87690">MSRESDSSSSGPQGRGGAAYPSGTPPYGSEDQARAAAASRPEEPKTETTLTTRIRINIPGSRPIPPVIMRTPVEGEGAPASTPGNGSGNGSAPASGGSSTPAKQAPAAGGGAPSGERKAQLPRRTAQATPPGRKQQGQAGSTEQGGGKGEKASDWFAPRKGGGATPPPAGGRKTELPRRQAGAAAAGAGAPQHSGPRNTPPAPPVGQTMGGTPWPGDAQTTGSGSVPQQPRTPNPGNGWQRDTTHGAAAPQAGGPQAGGAEQRRGAEDDWPGGSSTTGATPWDAGMNTGMNDIPGAGAPGGVPGNGTPAGGMAQRRGTQDDWPGGPSASSAPVAPGPVTPAPGAPVDDWPGSPSTTASTPWPGDPSTTGSMPQPPAPGGGAPWPDDPMSTGSMGIMQPPAPGAPVGGGAQWTEPESTQQFPAPAMGGAADPFAPAGAGFGPTDTPHEGVPRVPAPPAGAQSAAAAAPPAAPGKAPQQPKGGKAKGAKGGKKGGAKAPAAGARPAGETLVSGGVPVVPPPGPGAPQAGKPVDSGAPRIAVPKPKVPGPGAVPPPSAKGAPAGAAKGAPKSAPAKAQPKKKGRSKVVLLGGAVVGLVGAAYVAGLVLDHADVPNGTTVLGVNIGGSSKEQAVQKLDSALGDRATKPLKVSIGGKEAELKPSVAGLSIDTQATVRGAAGRDYNPLTVIPSLIGGTRTAEPVIVADEEKIANALKTLAGESGGAKDGTIKFEPGKAVPVYGKPYQGIDGDKGVDAVAKAYKDRAATGQETPVELPSASQQPKVTNAEVDRMMKEFAQPAMSGLVTVQTDPLHKIQFGPERSLPKILGVKEVGGKLVENYDLEAIKELYGTAFKGVLIQRGNGTKTEVTPQDVVGALRKALVGKTPAERVGTIPLS</sequence>
<feature type="compositionally biased region" description="Low complexity" evidence="1">
    <location>
        <begin position="47"/>
        <end position="59"/>
    </location>
</feature>
<dbReference type="Proteomes" id="UP001602123">
    <property type="component" value="Unassembled WGS sequence"/>
</dbReference>
<feature type="compositionally biased region" description="Low complexity" evidence="1">
    <location>
        <begin position="79"/>
        <end position="107"/>
    </location>
</feature>
<feature type="compositionally biased region" description="Low complexity" evidence="1">
    <location>
        <begin position="181"/>
        <end position="190"/>
    </location>
</feature>
<dbReference type="RefSeq" id="WP_388633059.1">
    <property type="nucleotide sequence ID" value="NZ_JBIAUT010000015.1"/>
</dbReference>
<feature type="compositionally biased region" description="Basic residues" evidence="1">
    <location>
        <begin position="481"/>
        <end position="493"/>
    </location>
</feature>
<organism evidence="2 3">
    <name type="scientific">Streptomyces nondiastaticus</name>
    <dbReference type="NCBI Taxonomy" id="3154512"/>
    <lineage>
        <taxon>Bacteria</taxon>
        <taxon>Bacillati</taxon>
        <taxon>Actinomycetota</taxon>
        <taxon>Actinomycetes</taxon>
        <taxon>Kitasatosporales</taxon>
        <taxon>Streptomycetaceae</taxon>
        <taxon>Streptomyces</taxon>
    </lineage>
</organism>
<evidence type="ECO:0000256" key="1">
    <source>
        <dbReference type="SAM" id="MobiDB-lite"/>
    </source>
</evidence>
<reference evidence="2 3" key="1">
    <citation type="submission" date="2024-10" db="EMBL/GenBank/DDBJ databases">
        <title>The Natural Products Discovery Center: Release of the First 8490 Sequenced Strains for Exploring Actinobacteria Biosynthetic Diversity.</title>
        <authorList>
            <person name="Kalkreuter E."/>
            <person name="Kautsar S.A."/>
            <person name="Yang D."/>
            <person name="Bader C.D."/>
            <person name="Teijaro C.N."/>
            <person name="Fluegel L."/>
            <person name="Davis C.M."/>
            <person name="Simpson J.R."/>
            <person name="Lauterbach L."/>
            <person name="Steele A.D."/>
            <person name="Gui C."/>
            <person name="Meng S."/>
            <person name="Li G."/>
            <person name="Viehrig K."/>
            <person name="Ye F."/>
            <person name="Su P."/>
            <person name="Kiefer A.F."/>
            <person name="Nichols A."/>
            <person name="Cepeda A.J."/>
            <person name="Yan W."/>
            <person name="Fan B."/>
            <person name="Jiang Y."/>
            <person name="Adhikari A."/>
            <person name="Zheng C.-J."/>
            <person name="Schuster L."/>
            <person name="Cowan T.M."/>
            <person name="Smanski M.J."/>
            <person name="Chevrette M.G."/>
            <person name="De Carvalho L.P.S."/>
            <person name="Shen B."/>
        </authorList>
    </citation>
    <scope>NUCLEOTIDE SEQUENCE [LARGE SCALE GENOMIC DNA]</scope>
    <source>
        <strain evidence="2 3">NPDC001650</strain>
    </source>
</reference>
<feature type="compositionally biased region" description="Pro residues" evidence="1">
    <location>
        <begin position="334"/>
        <end position="343"/>
    </location>
</feature>
<evidence type="ECO:0000313" key="2">
    <source>
        <dbReference type="EMBL" id="MFF4220455.1"/>
    </source>
</evidence>
<feature type="compositionally biased region" description="Low complexity" evidence="1">
    <location>
        <begin position="323"/>
        <end position="333"/>
    </location>
</feature>
<evidence type="ECO:0000313" key="3">
    <source>
        <dbReference type="Proteomes" id="UP001602123"/>
    </source>
</evidence>
<feature type="compositionally biased region" description="Polar residues" evidence="1">
    <location>
        <begin position="218"/>
        <end position="241"/>
    </location>
</feature>
<feature type="compositionally biased region" description="Low complexity" evidence="1">
    <location>
        <begin position="457"/>
        <end position="480"/>
    </location>
</feature>
<comment type="caution">
    <text evidence="2">The sequence shown here is derived from an EMBL/GenBank/DDBJ whole genome shotgun (WGS) entry which is preliminary data.</text>
</comment>
<feature type="compositionally biased region" description="Low complexity" evidence="1">
    <location>
        <begin position="246"/>
        <end position="260"/>
    </location>
</feature>
<feature type="region of interest" description="Disordered" evidence="1">
    <location>
        <begin position="1"/>
        <end position="580"/>
    </location>
</feature>